<reference evidence="2 3" key="1">
    <citation type="submission" date="2019-10" db="EMBL/GenBank/DDBJ databases">
        <title>Alkaliphilus serpentinus sp. nov. and Alkaliphilus pronyensis sp. nov., two novel anaerobic alkaliphilic species isolated from the serpentinized-hosted hydrothermal field of the Prony Bay (New Caledonia).</title>
        <authorList>
            <person name="Postec A."/>
        </authorList>
    </citation>
    <scope>NUCLEOTIDE SEQUENCE [LARGE SCALE GENOMIC DNA]</scope>
    <source>
        <strain evidence="2 3">LacV</strain>
    </source>
</reference>
<evidence type="ECO:0000313" key="2">
    <source>
        <dbReference type="EMBL" id="KAB3535655.1"/>
    </source>
</evidence>
<proteinExistence type="predicted"/>
<dbReference type="Proteomes" id="UP000432715">
    <property type="component" value="Unassembled WGS sequence"/>
</dbReference>
<dbReference type="EMBL" id="WBZC01000016">
    <property type="protein sequence ID" value="KAB3535655.1"/>
    <property type="molecule type" value="Genomic_DNA"/>
</dbReference>
<keyword evidence="3" id="KW-1185">Reference proteome</keyword>
<organism evidence="2 3">
    <name type="scientific">Alkaliphilus pronyensis</name>
    <dbReference type="NCBI Taxonomy" id="1482732"/>
    <lineage>
        <taxon>Bacteria</taxon>
        <taxon>Bacillati</taxon>
        <taxon>Bacillota</taxon>
        <taxon>Clostridia</taxon>
        <taxon>Peptostreptococcales</taxon>
        <taxon>Natronincolaceae</taxon>
        <taxon>Alkaliphilus</taxon>
    </lineage>
</organism>
<comment type="caution">
    <text evidence="2">The sequence shown here is derived from an EMBL/GenBank/DDBJ whole genome shotgun (WGS) entry which is preliminary data.</text>
</comment>
<accession>A0A6I0FCI1</accession>
<sequence length="96" mass="11278">MNELLNEAKELLEEAREEIQNCYGRDIQLTDRILTFLIRFDSLKELVNLANETKKNNRCANAEKLDNGKCRGYQRSYSDDEPSDICKECEHMVFNE</sequence>
<name>A0A6I0FCI1_9FIRM</name>
<dbReference type="AlphaFoldDB" id="A0A6I0FCI1"/>
<dbReference type="RefSeq" id="WP_151860672.1">
    <property type="nucleotide sequence ID" value="NZ_WBZC01000016.1"/>
</dbReference>
<evidence type="ECO:0000256" key="1">
    <source>
        <dbReference type="SAM" id="Coils"/>
    </source>
</evidence>
<keyword evidence="1" id="KW-0175">Coiled coil</keyword>
<gene>
    <name evidence="2" type="ORF">F8154_05855</name>
</gene>
<protein>
    <submittedName>
        <fullName evidence="2">Uncharacterized protein</fullName>
    </submittedName>
</protein>
<evidence type="ECO:0000313" key="3">
    <source>
        <dbReference type="Proteomes" id="UP000432715"/>
    </source>
</evidence>
<feature type="coiled-coil region" evidence="1">
    <location>
        <begin position="1"/>
        <end position="63"/>
    </location>
</feature>